<organism evidence="2 3">
    <name type="scientific">Gossypium trilobum</name>
    <dbReference type="NCBI Taxonomy" id="34281"/>
    <lineage>
        <taxon>Eukaryota</taxon>
        <taxon>Viridiplantae</taxon>
        <taxon>Streptophyta</taxon>
        <taxon>Embryophyta</taxon>
        <taxon>Tracheophyta</taxon>
        <taxon>Spermatophyta</taxon>
        <taxon>Magnoliopsida</taxon>
        <taxon>eudicotyledons</taxon>
        <taxon>Gunneridae</taxon>
        <taxon>Pentapetalae</taxon>
        <taxon>rosids</taxon>
        <taxon>malvids</taxon>
        <taxon>Malvales</taxon>
        <taxon>Malvaceae</taxon>
        <taxon>Malvoideae</taxon>
        <taxon>Gossypium</taxon>
    </lineage>
</organism>
<feature type="domain" description="UspA" evidence="1">
    <location>
        <begin position="29"/>
        <end position="102"/>
    </location>
</feature>
<evidence type="ECO:0000259" key="1">
    <source>
        <dbReference type="Pfam" id="PF00582"/>
    </source>
</evidence>
<dbReference type="EMBL" id="JABEZW010000007">
    <property type="protein sequence ID" value="MBA0770972.1"/>
    <property type="molecule type" value="Genomic_DNA"/>
</dbReference>
<accession>A0A7J9ED78</accession>
<dbReference type="SUPFAM" id="SSF52402">
    <property type="entry name" value="Adenine nucleotide alpha hydrolases-like"/>
    <property type="match status" value="1"/>
</dbReference>
<protein>
    <recommendedName>
        <fullName evidence="1">UspA domain-containing protein</fullName>
    </recommendedName>
</protein>
<dbReference type="Gene3D" id="3.40.50.620">
    <property type="entry name" value="HUPs"/>
    <property type="match status" value="1"/>
</dbReference>
<dbReference type="PANTHER" id="PTHR31964">
    <property type="entry name" value="ADENINE NUCLEOTIDE ALPHA HYDROLASES-LIKE SUPERFAMILY PROTEIN"/>
    <property type="match status" value="1"/>
</dbReference>
<evidence type="ECO:0000313" key="3">
    <source>
        <dbReference type="Proteomes" id="UP000593568"/>
    </source>
</evidence>
<comment type="caution">
    <text evidence="2">The sequence shown here is derived from an EMBL/GenBank/DDBJ whole genome shotgun (WGS) entry which is preliminary data.</text>
</comment>
<feature type="non-terminal residue" evidence="2">
    <location>
        <position position="1"/>
    </location>
</feature>
<proteinExistence type="predicted"/>
<dbReference type="AlphaFoldDB" id="A0A7J9ED78"/>
<dbReference type="PANTHER" id="PTHR31964:SF125">
    <property type="entry name" value="OS05G0357525 PROTEIN"/>
    <property type="match status" value="1"/>
</dbReference>
<sequence>MADAKERKILVAVDEGLESINDLASSIIEKAKKMCRELGDNEVKVEVIIETGDPRDVICQAADKIHADVLVMGSHGYGLIKRAFLGSISNHCAQNVKCPVLI</sequence>
<evidence type="ECO:0000313" key="2">
    <source>
        <dbReference type="EMBL" id="MBA0770972.1"/>
    </source>
</evidence>
<gene>
    <name evidence="2" type="ORF">Gotri_019510</name>
</gene>
<dbReference type="Proteomes" id="UP000593568">
    <property type="component" value="Unassembled WGS sequence"/>
</dbReference>
<keyword evidence="3" id="KW-1185">Reference proteome</keyword>
<dbReference type="CDD" id="cd23659">
    <property type="entry name" value="USP_At3g01520-like"/>
    <property type="match status" value="1"/>
</dbReference>
<dbReference type="Pfam" id="PF00582">
    <property type="entry name" value="Usp"/>
    <property type="match status" value="1"/>
</dbReference>
<dbReference type="InterPro" id="IPR006016">
    <property type="entry name" value="UspA"/>
</dbReference>
<reference evidence="2 3" key="1">
    <citation type="journal article" date="2019" name="Genome Biol. Evol.">
        <title>Insights into the evolution of the New World diploid cottons (Gossypium, subgenus Houzingenia) based on genome sequencing.</title>
        <authorList>
            <person name="Grover C.E."/>
            <person name="Arick M.A. 2nd"/>
            <person name="Thrash A."/>
            <person name="Conover J.L."/>
            <person name="Sanders W.S."/>
            <person name="Peterson D.G."/>
            <person name="Frelichowski J.E."/>
            <person name="Scheffler J.A."/>
            <person name="Scheffler B.E."/>
            <person name="Wendel J.F."/>
        </authorList>
    </citation>
    <scope>NUCLEOTIDE SEQUENCE [LARGE SCALE GENOMIC DNA]</scope>
    <source>
        <strain evidence="2">8</strain>
        <tissue evidence="2">Leaf</tissue>
    </source>
</reference>
<dbReference type="InterPro" id="IPR014729">
    <property type="entry name" value="Rossmann-like_a/b/a_fold"/>
</dbReference>
<name>A0A7J9ED78_9ROSI</name>